<feature type="region of interest" description="Disordered" evidence="1">
    <location>
        <begin position="1"/>
        <end position="31"/>
    </location>
</feature>
<evidence type="ECO:0000313" key="4">
    <source>
        <dbReference type="Proteomes" id="UP000436989"/>
    </source>
</evidence>
<dbReference type="EMBL" id="WOGU01000007">
    <property type="protein sequence ID" value="MUN63455.1"/>
    <property type="molecule type" value="Genomic_DNA"/>
</dbReference>
<comment type="caution">
    <text evidence="3">The sequence shown here is derived from an EMBL/GenBank/DDBJ whole genome shotgun (WGS) entry which is preliminary data.</text>
</comment>
<dbReference type="Proteomes" id="UP000436989">
    <property type="component" value="Unassembled WGS sequence"/>
</dbReference>
<evidence type="ECO:0000256" key="1">
    <source>
        <dbReference type="SAM" id="MobiDB-lite"/>
    </source>
</evidence>
<dbReference type="NCBIfam" id="NF041646">
    <property type="entry name" value="VC0807_fam"/>
    <property type="match status" value="1"/>
</dbReference>
<keyword evidence="2" id="KW-0472">Membrane</keyword>
<keyword evidence="2" id="KW-1133">Transmembrane helix</keyword>
<dbReference type="AlphaFoldDB" id="A0A6N8GR71"/>
<reference evidence="3 4" key="1">
    <citation type="submission" date="2019-12" db="EMBL/GenBank/DDBJ databases">
        <authorList>
            <person name="Shi Y."/>
        </authorList>
    </citation>
    <scope>NUCLEOTIDE SEQUENCE [LARGE SCALE GENOMIC DNA]</scope>
    <source>
        <strain evidence="3 4">JCM 17929</strain>
    </source>
</reference>
<feature type="transmembrane region" description="Helical" evidence="2">
    <location>
        <begin position="200"/>
        <end position="217"/>
    </location>
</feature>
<proteinExistence type="predicted"/>
<feature type="transmembrane region" description="Helical" evidence="2">
    <location>
        <begin position="91"/>
        <end position="109"/>
    </location>
</feature>
<feature type="transmembrane region" description="Helical" evidence="2">
    <location>
        <begin position="61"/>
        <end position="79"/>
    </location>
</feature>
<accession>A0A6N8GR71</accession>
<gene>
    <name evidence="3" type="ORF">GMA12_09930</name>
</gene>
<name>A0A6N8GR71_9MICC</name>
<feature type="compositionally biased region" description="Low complexity" evidence="1">
    <location>
        <begin position="1"/>
        <end position="23"/>
    </location>
</feature>
<evidence type="ECO:0000256" key="2">
    <source>
        <dbReference type="SAM" id="Phobius"/>
    </source>
</evidence>
<organism evidence="3 4">
    <name type="scientific">Kocuria sediminis</name>
    <dbReference type="NCBI Taxonomy" id="1038857"/>
    <lineage>
        <taxon>Bacteria</taxon>
        <taxon>Bacillati</taxon>
        <taxon>Actinomycetota</taxon>
        <taxon>Actinomycetes</taxon>
        <taxon>Micrococcales</taxon>
        <taxon>Micrococcaceae</taxon>
        <taxon>Kocuria</taxon>
    </lineage>
</organism>
<keyword evidence="2" id="KW-0812">Transmembrane</keyword>
<sequence length="241" mass="25120">MSSARSSAPDDAPDDAVGGAPDVAPDDDAASPGRCSSAAWWLGVDLVLPFALYYGSRLAGADAWTALMLGAVGPLARVVITAVRARRLERLGLFTLTVLAAGTVVGLLSPDPRLLLARESWLTALVGGWILASLLGEKPVLYEATLRLMPAEAAAGWRRDWETSPGFRRLLRRMTAAVGAAFLLDAAARVVMAYTLPVDVVPAASVGLLVLLLVAVIQGGKAYGRRHLVPGTGQGASGDRV</sequence>
<feature type="transmembrane region" description="Helical" evidence="2">
    <location>
        <begin position="121"/>
        <end position="141"/>
    </location>
</feature>
<dbReference type="RefSeq" id="WP_156269365.1">
    <property type="nucleotide sequence ID" value="NZ_WOGU01000007.1"/>
</dbReference>
<keyword evidence="4" id="KW-1185">Reference proteome</keyword>
<evidence type="ECO:0008006" key="5">
    <source>
        <dbReference type="Google" id="ProtNLM"/>
    </source>
</evidence>
<evidence type="ECO:0000313" key="3">
    <source>
        <dbReference type="EMBL" id="MUN63455.1"/>
    </source>
</evidence>
<feature type="transmembrane region" description="Helical" evidence="2">
    <location>
        <begin position="174"/>
        <end position="194"/>
    </location>
</feature>
<protein>
    <recommendedName>
        <fullName evidence="5">DUF3159 domain-containing protein</fullName>
    </recommendedName>
</protein>